<reference evidence="2 3" key="1">
    <citation type="submission" date="2024-05" db="EMBL/GenBank/DDBJ databases">
        <title>Genome sequencing and assembly of Indian major carp, Cirrhinus mrigala (Hamilton, 1822).</title>
        <authorList>
            <person name="Mohindra V."/>
            <person name="Chowdhury L.M."/>
            <person name="Lal K."/>
            <person name="Jena J.K."/>
        </authorList>
    </citation>
    <scope>NUCLEOTIDE SEQUENCE [LARGE SCALE GENOMIC DNA]</scope>
    <source>
        <strain evidence="2">CM1030</strain>
        <tissue evidence="2">Blood</tissue>
    </source>
</reference>
<dbReference type="Proteomes" id="UP001529510">
    <property type="component" value="Unassembled WGS sequence"/>
</dbReference>
<sequence>TGPPGSTGPPGIRGPPGRNGVAGVRGPPGPPGYCDSSQCVGIPYNGQGYRGTSLMF</sequence>
<feature type="non-terminal residue" evidence="2">
    <location>
        <position position="1"/>
    </location>
</feature>
<dbReference type="EMBL" id="JAMKFB020000020">
    <property type="protein sequence ID" value="KAL0165194.1"/>
    <property type="molecule type" value="Genomic_DNA"/>
</dbReference>
<protein>
    <submittedName>
        <fullName evidence="2">Uncharacterized protein</fullName>
    </submittedName>
</protein>
<evidence type="ECO:0000256" key="1">
    <source>
        <dbReference type="SAM" id="MobiDB-lite"/>
    </source>
</evidence>
<comment type="caution">
    <text evidence="2">The sequence shown here is derived from an EMBL/GenBank/DDBJ whole genome shotgun (WGS) entry which is preliminary data.</text>
</comment>
<organism evidence="2 3">
    <name type="scientific">Cirrhinus mrigala</name>
    <name type="common">Mrigala</name>
    <dbReference type="NCBI Taxonomy" id="683832"/>
    <lineage>
        <taxon>Eukaryota</taxon>
        <taxon>Metazoa</taxon>
        <taxon>Chordata</taxon>
        <taxon>Craniata</taxon>
        <taxon>Vertebrata</taxon>
        <taxon>Euteleostomi</taxon>
        <taxon>Actinopterygii</taxon>
        <taxon>Neopterygii</taxon>
        <taxon>Teleostei</taxon>
        <taxon>Ostariophysi</taxon>
        <taxon>Cypriniformes</taxon>
        <taxon>Cyprinidae</taxon>
        <taxon>Labeoninae</taxon>
        <taxon>Labeonini</taxon>
        <taxon>Cirrhinus</taxon>
    </lineage>
</organism>
<feature type="compositionally biased region" description="Low complexity" evidence="1">
    <location>
        <begin position="15"/>
        <end position="25"/>
    </location>
</feature>
<dbReference type="AlphaFoldDB" id="A0ABD0NTF2"/>
<accession>A0ABD0NTF2</accession>
<name>A0ABD0NTF2_CIRMR</name>
<dbReference type="InterPro" id="IPR008160">
    <property type="entry name" value="Collagen"/>
</dbReference>
<feature type="region of interest" description="Disordered" evidence="1">
    <location>
        <begin position="1"/>
        <end position="33"/>
    </location>
</feature>
<dbReference type="Pfam" id="PF01391">
    <property type="entry name" value="Collagen"/>
    <property type="match status" value="1"/>
</dbReference>
<keyword evidence="3" id="KW-1185">Reference proteome</keyword>
<proteinExistence type="predicted"/>
<evidence type="ECO:0000313" key="2">
    <source>
        <dbReference type="EMBL" id="KAL0165194.1"/>
    </source>
</evidence>
<evidence type="ECO:0000313" key="3">
    <source>
        <dbReference type="Proteomes" id="UP001529510"/>
    </source>
</evidence>
<gene>
    <name evidence="2" type="ORF">M9458_040947</name>
</gene>